<feature type="domain" description="NUP210 Ig-like" evidence="3">
    <location>
        <begin position="112"/>
        <end position="206"/>
    </location>
</feature>
<proteinExistence type="predicted"/>
<reference evidence="4 5" key="1">
    <citation type="submission" date="2024-04" db="EMBL/GenBank/DDBJ databases">
        <title>Tritrichomonas musculus Genome.</title>
        <authorList>
            <person name="Alves-Ferreira E."/>
            <person name="Grigg M."/>
            <person name="Lorenzi H."/>
            <person name="Galac M."/>
        </authorList>
    </citation>
    <scope>NUCLEOTIDE SEQUENCE [LARGE SCALE GENOMIC DNA]</scope>
    <source>
        <strain evidence="4 5">EAF2021</strain>
    </source>
</reference>
<dbReference type="Proteomes" id="UP001470230">
    <property type="component" value="Unassembled WGS sequence"/>
</dbReference>
<evidence type="ECO:0000259" key="2">
    <source>
        <dbReference type="Pfam" id="PF22967"/>
    </source>
</evidence>
<evidence type="ECO:0000256" key="1">
    <source>
        <dbReference type="SAM" id="Phobius"/>
    </source>
</evidence>
<accession>A0ABR2JLZ5</accession>
<dbReference type="Pfam" id="PF22967">
    <property type="entry name" value="Ig_NUP210_1st"/>
    <property type="match status" value="1"/>
</dbReference>
<keyword evidence="1" id="KW-0472">Membrane</keyword>
<dbReference type="PANTHER" id="PTHR23019">
    <property type="entry name" value="NUCLEAR PORE MEMBRANE GLYCOPROTEIN GP210-RELATED"/>
    <property type="match status" value="1"/>
</dbReference>
<protein>
    <recommendedName>
        <fullName evidence="6">BIG2 domain-containing protein</fullName>
    </recommendedName>
</protein>
<keyword evidence="1" id="KW-0812">Transmembrane</keyword>
<feature type="transmembrane region" description="Helical" evidence="1">
    <location>
        <begin position="1540"/>
        <end position="1558"/>
    </location>
</feature>
<gene>
    <name evidence="4" type="ORF">M9Y10_005453</name>
</gene>
<feature type="domain" description="NUP210 Ig-like" evidence="2">
    <location>
        <begin position="35"/>
        <end position="103"/>
    </location>
</feature>
<evidence type="ECO:0000259" key="3">
    <source>
        <dbReference type="Pfam" id="PF22969"/>
    </source>
</evidence>
<dbReference type="InterPro" id="IPR045197">
    <property type="entry name" value="NUP210-like"/>
</dbReference>
<comment type="caution">
    <text evidence="4">The sequence shown here is derived from an EMBL/GenBank/DDBJ whole genome shotgun (WGS) entry which is preliminary data.</text>
</comment>
<dbReference type="Pfam" id="PF22969">
    <property type="entry name" value="Ig_NUP210_2nd"/>
    <property type="match status" value="1"/>
</dbReference>
<evidence type="ECO:0000313" key="4">
    <source>
        <dbReference type="EMBL" id="KAK8878673.1"/>
    </source>
</evidence>
<evidence type="ECO:0000313" key="5">
    <source>
        <dbReference type="Proteomes" id="UP001470230"/>
    </source>
</evidence>
<dbReference type="EMBL" id="JAPFFF010000011">
    <property type="protein sequence ID" value="KAK8878673.1"/>
    <property type="molecule type" value="Genomic_DNA"/>
</dbReference>
<evidence type="ECO:0008006" key="6">
    <source>
        <dbReference type="Google" id="ProtNLM"/>
    </source>
</evidence>
<organism evidence="4 5">
    <name type="scientific">Tritrichomonas musculus</name>
    <dbReference type="NCBI Taxonomy" id="1915356"/>
    <lineage>
        <taxon>Eukaryota</taxon>
        <taxon>Metamonada</taxon>
        <taxon>Parabasalia</taxon>
        <taxon>Tritrichomonadida</taxon>
        <taxon>Tritrichomonadidae</taxon>
        <taxon>Tritrichomonas</taxon>
    </lineage>
</organism>
<dbReference type="PANTHER" id="PTHR23019:SF0">
    <property type="entry name" value="NUCLEAR PORE MEMBRANE GLYCOPROTEIN 210"/>
    <property type="match status" value="1"/>
</dbReference>
<keyword evidence="1" id="KW-1133">Transmembrane helix</keyword>
<keyword evidence="5" id="KW-1185">Reference proteome</keyword>
<dbReference type="InterPro" id="IPR055096">
    <property type="entry name" value="Ig_NUP210_1st"/>
</dbReference>
<name>A0ABR2JLZ5_9EUKA</name>
<dbReference type="InterPro" id="IPR055097">
    <property type="entry name" value="Ig_NUP210_2nd"/>
</dbReference>
<sequence length="1559" mass="173809">MLLLLYAVFALSEFKISHLNALLRFKDPNSDRLPHFTLSAEGGCMNWTSLNPNIVKVTPIYDSRRCSKSALVEVVTTGPNRKSTSIFVEDSTGQNLKCDVFVDSVASVSILTTTRSIFIESSLETLYLQALDSGKNIFTSLEGTNIDWKIDTEHLRIIDPSKAKVTTQSASSVSHPKSSAQLIIQGTKVGKTWASATLDNNLRSEVELTVVEPIALFPQPVVRVLPYTHIPYKLCSTRGLYENEGERQCVSQIHLPSESNYRIETSNQQVITTDQAAYVTVNEVGMATVTAIDQHMTDNTASSLVIVSYPSRVIQDEQYIALGDTPKFNPILFDKDNKNYNYFEEVNWEIKGDWSTVGRKEVTLKYHDFTFIAIVHVCPPLSIVPERALLPINYNGFPLTVSGGSGDYTYKIESPTILNYQNGHVNTLNYGKSRIIFNDKRIPRFSISAEIEVSRIGLIDIQLEYRETIDRPFQPVCEVFATEKRKFSVDVPFKVKSSNVNVVSGNMFPVSTGFSDIYCESGESQSEHLKVSVATNLKAEVDGIASPNSIVPLKISGGVLKWPLSDEDPAITINCPGSNSHIYDNYKFTIDHEFTGLCTLSMQNKQSSQNPHPLLVETKFEVKFHKVDRFTMHFIDLTNQNLMDSRCNFPPFKVIDPRSAKENYNITLNHQYKIYIYAIDANNELIKYYSADRFTLQSSSSQEIIQVNRQRDFDSDLSTQYLITPNQATKLTIIPSVNPNTKSNSLILNQVSDFSVKGSNLYYFQNGKSYEYSIEGGSGIFETRQPSAYFRDSKIYFNPSSPGNYKIDIKDVCNPNYVKNVDVELISVASLHIDAPSIVAFNSEFEAIVKAYDKDGRLISPSMNNEANIRISNVNAEKLSYNTWRINASTNDKITITATAENGVSASHIVDVVKSIIVSPQYIELLPGETQHVTVISGPSNINFDDGRSKIASFNSQTYDVVAVSPGNVVINVTANDINDLPPFPIYVHVIRPIDLTITPSSDHVVQYGKLMLNVVMNTDKGIRTINNAKWTVPNDFLYDMINNSLIVVHCNEPKNLVVGVSAYGLSSSFSITVEPKLRLLSPQEIYLPTHCSYRILIENDLDCQFSSIDSSIISIDPSGKGLILSNQTEGDAIVIVRFGHQFLTVNIKVSNPKQFYISQVQPITLDYNFTLLNPEGYEYTTTQCLNYDLYVKDSESNDIHIAKETKTHNGQIFSVTSQRISLDHPLEVVATVSNQVFTLKNTYFIASSNAITPPKPIFLKGYGKQMKCTVQNPNWVIQDTSIASVSSQGFVSAKNVGQTQLSCANGVSTVIKVLDIKGIKIEPEMSNHDDTVNYRIDFILSDSSLMNSQSNVIKPDDYDLSCDLDISSRSIGCGTVSHVTKNGNDYCVFTPNENVICPQNSKLIATVNSRSLGIHIKGESLIPRQSTSNLGSSNINSFSNTQTRVSVSREQRTIEVPVNMRAESTDIQASYGLSANFDEYGGVVVITAEDNFGPKGSVVLRDKITNEKFIIEVYGDLKSNKRRSLYKDRGLSFYGNETYFITMLFLIIGIVYLIIMLL</sequence>